<dbReference type="Proteomes" id="UP000003327">
    <property type="component" value="Unassembled WGS sequence"/>
</dbReference>
<evidence type="ECO:0000313" key="2">
    <source>
        <dbReference type="Proteomes" id="UP000003327"/>
    </source>
</evidence>
<protein>
    <submittedName>
        <fullName evidence="1">Uncharacterized protein</fullName>
    </submittedName>
</protein>
<dbReference type="EMBL" id="ACVA01000066">
    <property type="protein sequence ID" value="EEX17509.1"/>
    <property type="molecule type" value="Genomic_DNA"/>
</dbReference>
<keyword evidence="2" id="KW-1185">Reference proteome</keyword>
<organism evidence="1 2">
    <name type="scientific">Prevotella veroralis F0319</name>
    <dbReference type="NCBI Taxonomy" id="649761"/>
    <lineage>
        <taxon>Bacteria</taxon>
        <taxon>Pseudomonadati</taxon>
        <taxon>Bacteroidota</taxon>
        <taxon>Bacteroidia</taxon>
        <taxon>Bacteroidales</taxon>
        <taxon>Prevotellaceae</taxon>
        <taxon>Prevotella</taxon>
    </lineage>
</organism>
<comment type="caution">
    <text evidence="1">The sequence shown here is derived from an EMBL/GenBank/DDBJ whole genome shotgun (WGS) entry which is preliminary data.</text>
</comment>
<dbReference type="AlphaFoldDB" id="C9MSN2"/>
<sequence>MEFTSFLCGFSYFPIGLGGGFHVYARTKNPRKSPYQWINPQNVTSIYKSTSQGIMLRN</sequence>
<proteinExistence type="predicted"/>
<name>C9MSN2_9BACT</name>
<accession>C9MSN2</accession>
<evidence type="ECO:0000313" key="1">
    <source>
        <dbReference type="EMBL" id="EEX17509.1"/>
    </source>
</evidence>
<dbReference type="HOGENOM" id="CLU_3102356_0_0_10"/>
<gene>
    <name evidence="1" type="ORF">HMPREF0973_02651</name>
</gene>
<reference evidence="1 2" key="1">
    <citation type="submission" date="2009-09" db="EMBL/GenBank/DDBJ databases">
        <authorList>
            <person name="Weinstock G."/>
            <person name="Sodergren E."/>
            <person name="Clifton S."/>
            <person name="Fulton L."/>
            <person name="Fulton B."/>
            <person name="Courtney L."/>
            <person name="Fronick C."/>
            <person name="Harrison M."/>
            <person name="Strong C."/>
            <person name="Farmer C."/>
            <person name="Delahaunty K."/>
            <person name="Markovic C."/>
            <person name="Hall O."/>
            <person name="Minx P."/>
            <person name="Tomlinson C."/>
            <person name="Mitreva M."/>
            <person name="Nelson J."/>
            <person name="Hou S."/>
            <person name="Wollam A."/>
            <person name="Pepin K.H."/>
            <person name="Johnson M."/>
            <person name="Bhonagiri V."/>
            <person name="Nash W.E."/>
            <person name="Warren W."/>
            <person name="Chinwalla A."/>
            <person name="Mardis E.R."/>
            <person name="Wilson R.K."/>
        </authorList>
    </citation>
    <scope>NUCLEOTIDE SEQUENCE [LARGE SCALE GENOMIC DNA]</scope>
    <source>
        <strain evidence="1 2">F0319</strain>
    </source>
</reference>